<evidence type="ECO:0000313" key="3">
    <source>
        <dbReference type="Proteomes" id="UP001595752"/>
    </source>
</evidence>
<organism evidence="2 3">
    <name type="scientific">Bacillus songklensis</name>
    <dbReference type="NCBI Taxonomy" id="1069116"/>
    <lineage>
        <taxon>Bacteria</taxon>
        <taxon>Bacillati</taxon>
        <taxon>Bacillota</taxon>
        <taxon>Bacilli</taxon>
        <taxon>Bacillales</taxon>
        <taxon>Bacillaceae</taxon>
        <taxon>Bacillus</taxon>
    </lineage>
</organism>
<reference evidence="3" key="1">
    <citation type="journal article" date="2019" name="Int. J. Syst. Evol. Microbiol.">
        <title>The Global Catalogue of Microorganisms (GCM) 10K type strain sequencing project: providing services to taxonomists for standard genome sequencing and annotation.</title>
        <authorList>
            <consortium name="The Broad Institute Genomics Platform"/>
            <consortium name="The Broad Institute Genome Sequencing Center for Infectious Disease"/>
            <person name="Wu L."/>
            <person name="Ma J."/>
        </authorList>
    </citation>
    <scope>NUCLEOTIDE SEQUENCE [LARGE SCALE GENOMIC DNA]</scope>
    <source>
        <strain evidence="3">CCUG 61889</strain>
    </source>
</reference>
<name>A0ABV8B376_9BACI</name>
<dbReference type="SUPFAM" id="SSF53067">
    <property type="entry name" value="Actin-like ATPase domain"/>
    <property type="match status" value="1"/>
</dbReference>
<dbReference type="PANTHER" id="PTHR18964:SF149">
    <property type="entry name" value="BIFUNCTIONAL UDP-N-ACETYLGLUCOSAMINE 2-EPIMERASE_N-ACETYLMANNOSAMINE KINASE"/>
    <property type="match status" value="1"/>
</dbReference>
<dbReference type="PANTHER" id="PTHR18964">
    <property type="entry name" value="ROK (REPRESSOR, ORF, KINASE) FAMILY"/>
    <property type="match status" value="1"/>
</dbReference>
<sequence length="254" mass="26839">MIKMTQRLQTYSKAKAIGIGAPGPLDAKKGIILGPPNLPGWDYVPLKDIMEQRIALPVVVDNDANAAALAEAHFGAGAGYESVFYITVSTGVGGGFVYNKQVIKGANSCAGEIGNMIITNTGPSHPVLNKGSLELLASGTALQRAGKQQLNLQGDAGELFRLAQNGDPTAKDIIEEFINYLAIGIANVIHTVDPDIIVLGGGVMKSKDSFMTELREKVKDCVYPQLRQSVRIEPALLGTKAGIVGAAMLPKQSR</sequence>
<dbReference type="Gene3D" id="3.30.420.40">
    <property type="match status" value="2"/>
</dbReference>
<accession>A0ABV8B376</accession>
<keyword evidence="3" id="KW-1185">Reference proteome</keyword>
<dbReference type="EMBL" id="JBHRZT010000052">
    <property type="protein sequence ID" value="MFC3884696.1"/>
    <property type="molecule type" value="Genomic_DNA"/>
</dbReference>
<comment type="caution">
    <text evidence="2">The sequence shown here is derived from an EMBL/GenBank/DDBJ whole genome shotgun (WGS) entry which is preliminary data.</text>
</comment>
<comment type="similarity">
    <text evidence="1">Belongs to the ROK (NagC/XylR) family.</text>
</comment>
<protein>
    <submittedName>
        <fullName evidence="2">ROK family protein</fullName>
    </submittedName>
</protein>
<dbReference type="RefSeq" id="WP_377916366.1">
    <property type="nucleotide sequence ID" value="NZ_JBHRZT010000052.1"/>
</dbReference>
<dbReference type="InterPro" id="IPR043129">
    <property type="entry name" value="ATPase_NBD"/>
</dbReference>
<evidence type="ECO:0000313" key="2">
    <source>
        <dbReference type="EMBL" id="MFC3884696.1"/>
    </source>
</evidence>
<proteinExistence type="inferred from homology"/>
<gene>
    <name evidence="2" type="ORF">ACFOU2_14805</name>
</gene>
<evidence type="ECO:0000256" key="1">
    <source>
        <dbReference type="ARBA" id="ARBA00006479"/>
    </source>
</evidence>
<dbReference type="InterPro" id="IPR000600">
    <property type="entry name" value="ROK"/>
</dbReference>
<dbReference type="Pfam" id="PF00480">
    <property type="entry name" value="ROK"/>
    <property type="match status" value="1"/>
</dbReference>
<dbReference type="Proteomes" id="UP001595752">
    <property type="component" value="Unassembled WGS sequence"/>
</dbReference>